<feature type="transmembrane region" description="Helical" evidence="5">
    <location>
        <begin position="415"/>
        <end position="434"/>
    </location>
</feature>
<feature type="domain" description="Major facilitator superfamily (MFS) profile" evidence="6">
    <location>
        <begin position="1"/>
        <end position="441"/>
    </location>
</feature>
<protein>
    <recommendedName>
        <fullName evidence="6">Major facilitator superfamily (MFS) profile domain-containing protein</fullName>
    </recommendedName>
</protein>
<keyword evidence="2 5" id="KW-0812">Transmembrane</keyword>
<dbReference type="GO" id="GO:0022857">
    <property type="term" value="F:transmembrane transporter activity"/>
    <property type="evidence" value="ECO:0007669"/>
    <property type="project" value="InterPro"/>
</dbReference>
<dbReference type="PANTHER" id="PTHR23501:SF154">
    <property type="entry name" value="MULTIDRUG-EFFLUX TRANSPORTER RV1634-RELATED"/>
    <property type="match status" value="1"/>
</dbReference>
<evidence type="ECO:0000256" key="5">
    <source>
        <dbReference type="SAM" id="Phobius"/>
    </source>
</evidence>
<sequence>MWLSVTLITVGAFQALALTTVMPAVADELNGYALYALTMGAPLATHVISTTIGGKWVDARGPYIPTITGCSLAALGLVVAGIARHMEVVAIGRAIMGLGTGMLMVALYAMVGSHVPANKQPKFFAIFAAAWVVPSMFGPFFAGWVAERYSWRVVFLAVVPILLIAVLAMIPILKPLPRKHESIWKDKNAYRLVLIATGAGGGAALMQIVVSQRSIVAGVIFVVLAALVFYLLKQLLPVGTLSARRNEVGAAIATRMWINAPIVATEAFLPLMLVEIHDWTKKTAGIVLTIGGISWALGSYVQGKIADPQKRHRLPIMGGILSTIGIAIAAISAFPWAPPILTAFAWLLAGAGVGLTLPAMSVVALGSTPKSEHGQISASLQIVDGIGAALAIGVVGFFQMIPYIVGDHQAQGNPFVPGLLFMAALAALSTYTATRVPKLTGPDSIDSTTPRR</sequence>
<feature type="transmembrane region" description="Helical" evidence="5">
    <location>
        <begin position="123"/>
        <end position="145"/>
    </location>
</feature>
<proteinExistence type="predicted"/>
<dbReference type="PANTHER" id="PTHR23501">
    <property type="entry name" value="MAJOR FACILITATOR SUPERFAMILY"/>
    <property type="match status" value="1"/>
</dbReference>
<feature type="transmembrane region" description="Helical" evidence="5">
    <location>
        <begin position="284"/>
        <end position="302"/>
    </location>
</feature>
<comment type="subcellular location">
    <subcellularLocation>
        <location evidence="1">Cell membrane</location>
        <topology evidence="1">Multi-pass membrane protein</topology>
    </subcellularLocation>
</comment>
<dbReference type="STRING" id="208480.SAMN02910418_00457"/>
<feature type="transmembrane region" description="Helical" evidence="5">
    <location>
        <begin position="33"/>
        <end position="52"/>
    </location>
</feature>
<dbReference type="Pfam" id="PF07690">
    <property type="entry name" value="MFS_1"/>
    <property type="match status" value="1"/>
</dbReference>
<dbReference type="AlphaFoldDB" id="A0A1Q5Q1E4"/>
<feature type="transmembrane region" description="Helical" evidence="5">
    <location>
        <begin position="378"/>
        <end position="403"/>
    </location>
</feature>
<evidence type="ECO:0000259" key="6">
    <source>
        <dbReference type="PROSITE" id="PS50850"/>
    </source>
</evidence>
<dbReference type="Gene3D" id="1.20.1250.20">
    <property type="entry name" value="MFS general substrate transporter like domains"/>
    <property type="match status" value="2"/>
</dbReference>
<evidence type="ECO:0000256" key="1">
    <source>
        <dbReference type="ARBA" id="ARBA00004651"/>
    </source>
</evidence>
<feature type="transmembrane region" description="Helical" evidence="5">
    <location>
        <begin position="64"/>
        <end position="83"/>
    </location>
</feature>
<dbReference type="PROSITE" id="PS50850">
    <property type="entry name" value="MFS"/>
    <property type="match status" value="1"/>
</dbReference>
<gene>
    <name evidence="7" type="ORF">BSZ39_09045</name>
</gene>
<dbReference type="GO" id="GO:0005886">
    <property type="term" value="C:plasma membrane"/>
    <property type="evidence" value="ECO:0007669"/>
    <property type="project" value="UniProtKB-SubCell"/>
</dbReference>
<organism evidence="7 8">
    <name type="scientific">Bowdeniella nasicola</name>
    <dbReference type="NCBI Taxonomy" id="208480"/>
    <lineage>
        <taxon>Bacteria</taxon>
        <taxon>Bacillati</taxon>
        <taxon>Actinomycetota</taxon>
        <taxon>Actinomycetes</taxon>
        <taxon>Actinomycetales</taxon>
        <taxon>Actinomycetaceae</taxon>
        <taxon>Bowdeniella</taxon>
    </lineage>
</organism>
<feature type="transmembrane region" description="Helical" evidence="5">
    <location>
        <begin position="215"/>
        <end position="232"/>
    </location>
</feature>
<dbReference type="InterPro" id="IPR036259">
    <property type="entry name" value="MFS_trans_sf"/>
</dbReference>
<keyword evidence="8" id="KW-1185">Reference proteome</keyword>
<evidence type="ECO:0000313" key="7">
    <source>
        <dbReference type="EMBL" id="OKL53522.1"/>
    </source>
</evidence>
<feature type="transmembrane region" description="Helical" evidence="5">
    <location>
        <begin position="151"/>
        <end position="170"/>
    </location>
</feature>
<feature type="transmembrane region" description="Helical" evidence="5">
    <location>
        <begin position="314"/>
        <end position="337"/>
    </location>
</feature>
<evidence type="ECO:0000256" key="2">
    <source>
        <dbReference type="ARBA" id="ARBA00022692"/>
    </source>
</evidence>
<reference evidence="8" key="1">
    <citation type="submission" date="2016-12" db="EMBL/GenBank/DDBJ databases">
        <authorList>
            <person name="Meng X."/>
        </authorList>
    </citation>
    <scope>NUCLEOTIDE SEQUENCE [LARGE SCALE GENOMIC DNA]</scope>
    <source>
        <strain evidence="8">DSM 19116</strain>
    </source>
</reference>
<dbReference type="InterPro" id="IPR011701">
    <property type="entry name" value="MFS"/>
</dbReference>
<comment type="caution">
    <text evidence="7">The sequence shown here is derived from an EMBL/GenBank/DDBJ whole genome shotgun (WGS) entry which is preliminary data.</text>
</comment>
<accession>A0A1Q5Q1E4</accession>
<feature type="transmembrane region" description="Helical" evidence="5">
    <location>
        <begin position="190"/>
        <end position="209"/>
    </location>
</feature>
<evidence type="ECO:0000256" key="3">
    <source>
        <dbReference type="ARBA" id="ARBA00022989"/>
    </source>
</evidence>
<dbReference type="Proteomes" id="UP000185628">
    <property type="component" value="Unassembled WGS sequence"/>
</dbReference>
<name>A0A1Q5Q1E4_9ACTO</name>
<dbReference type="InterPro" id="IPR020846">
    <property type="entry name" value="MFS_dom"/>
</dbReference>
<dbReference type="EMBL" id="MQVR01000056">
    <property type="protein sequence ID" value="OKL53522.1"/>
    <property type="molecule type" value="Genomic_DNA"/>
</dbReference>
<keyword evidence="3 5" id="KW-1133">Transmembrane helix</keyword>
<feature type="transmembrane region" description="Helical" evidence="5">
    <location>
        <begin position="89"/>
        <end position="111"/>
    </location>
</feature>
<dbReference type="SUPFAM" id="SSF103473">
    <property type="entry name" value="MFS general substrate transporter"/>
    <property type="match status" value="1"/>
</dbReference>
<feature type="transmembrane region" description="Helical" evidence="5">
    <location>
        <begin position="343"/>
        <end position="366"/>
    </location>
</feature>
<keyword evidence="4 5" id="KW-0472">Membrane</keyword>
<evidence type="ECO:0000313" key="8">
    <source>
        <dbReference type="Proteomes" id="UP000185628"/>
    </source>
</evidence>
<evidence type="ECO:0000256" key="4">
    <source>
        <dbReference type="ARBA" id="ARBA00023136"/>
    </source>
</evidence>